<feature type="transmembrane region" description="Helical" evidence="6">
    <location>
        <begin position="457"/>
        <end position="477"/>
    </location>
</feature>
<feature type="transmembrane region" description="Helical" evidence="6">
    <location>
        <begin position="209"/>
        <end position="230"/>
    </location>
</feature>
<dbReference type="Proteomes" id="UP000663880">
    <property type="component" value="Unassembled WGS sequence"/>
</dbReference>
<dbReference type="PANTHER" id="PTHR11388">
    <property type="entry name" value="ORGANIC ANION TRANSPORTER"/>
    <property type="match status" value="1"/>
</dbReference>
<feature type="transmembrane region" description="Helical" evidence="6">
    <location>
        <begin position="94"/>
        <end position="111"/>
    </location>
</feature>
<evidence type="ECO:0000256" key="5">
    <source>
        <dbReference type="ARBA" id="ARBA00023136"/>
    </source>
</evidence>
<accession>A0A821TTN9</accession>
<feature type="transmembrane region" description="Helical" evidence="6">
    <location>
        <begin position="32"/>
        <end position="50"/>
    </location>
</feature>
<evidence type="ECO:0000256" key="4">
    <source>
        <dbReference type="ARBA" id="ARBA00022989"/>
    </source>
</evidence>
<reference evidence="8" key="1">
    <citation type="submission" date="2021-02" db="EMBL/GenBank/DDBJ databases">
        <authorList>
            <person name="Steward A R."/>
        </authorList>
    </citation>
    <scope>NUCLEOTIDE SEQUENCE</scope>
</reference>
<name>A0A821TTN9_9NEOP</name>
<feature type="domain" description="Kazal-like" evidence="7">
    <location>
        <begin position="374"/>
        <end position="432"/>
    </location>
</feature>
<comment type="caution">
    <text evidence="8">The sequence shown here is derived from an EMBL/GenBank/DDBJ whole genome shotgun (WGS) entry which is preliminary data.</text>
</comment>
<feature type="transmembrane region" description="Helical" evidence="6">
    <location>
        <begin position="62"/>
        <end position="87"/>
    </location>
</feature>
<evidence type="ECO:0000256" key="2">
    <source>
        <dbReference type="ARBA" id="ARBA00022475"/>
    </source>
</evidence>
<feature type="transmembrane region" description="Helical" evidence="6">
    <location>
        <begin position="337"/>
        <end position="358"/>
    </location>
</feature>
<dbReference type="GO" id="GO:0043252">
    <property type="term" value="P:sodium-independent organic anion transport"/>
    <property type="evidence" value="ECO:0007669"/>
    <property type="project" value="TreeGrafter"/>
</dbReference>
<feature type="transmembrane region" description="Helical" evidence="6">
    <location>
        <begin position="307"/>
        <end position="325"/>
    </location>
</feature>
<keyword evidence="2" id="KW-1003">Cell membrane</keyword>
<protein>
    <recommendedName>
        <fullName evidence="7">Kazal-like domain-containing protein</fullName>
    </recommendedName>
</protein>
<feature type="transmembrane region" description="Helical" evidence="6">
    <location>
        <begin position="256"/>
        <end position="279"/>
    </location>
</feature>
<keyword evidence="3 6" id="KW-0812">Transmembrane</keyword>
<evidence type="ECO:0000313" key="9">
    <source>
        <dbReference type="Proteomes" id="UP000663880"/>
    </source>
</evidence>
<sequence length="578" mass="64546">MGCFNTVWSKAKSKVQSWHKTEFIPSKVRDPIFGNIITMSIAETAAYRIIMQDVRVGLLPSYAPYLLISIVAMFEAILGPLVAWCGYKTRKRMLLGWSFGFILASFCWFTIPSPDKLEESEFCEYPTVNTYILFVGLPARTAVRMVVTVFVAICFCLARVATWSHYIAYADDQDPNKTTVAFGLLVIARVIPFIYGYKMLSMIVEVTVLLKILIITLTTLLNIAKIYFVVPTSEQQIEAKAPPMEDRGFFRSLFRVLCNVLAMSQMLSVALLAAAFWGFGFNEEEIVKTNFDINASNAGIIDHHVEFFRYLCAILGVVYIGVKYSSPIRTNYEIPRALKHISKMTLIAAIMYIVIVMVPPCKKGHVAGLENSNVYTHPQCSLSCGCVPKWNEYNPVCVVDTMTTYLSPCEAGCTGSFAIDNLMVYSNCSCAGPSGRVAPGACSYFNCQTGYNLHKTAYAAIVILSVLAFQSQGMVILKSVDPRDKSIAMGMMWSVIAAVSYVCANNIFLSIAWKTCSWYTGDKCQLYEQRFSYIIGFTCAGLVFIALVINFVAIGYLRLKNRRAENRNGDNEERTVIE</sequence>
<feature type="transmembrane region" description="Helical" evidence="6">
    <location>
        <begin position="179"/>
        <end position="197"/>
    </location>
</feature>
<evidence type="ECO:0000256" key="6">
    <source>
        <dbReference type="SAM" id="Phobius"/>
    </source>
</evidence>
<dbReference type="Pfam" id="PF03137">
    <property type="entry name" value="OATP"/>
    <property type="match status" value="1"/>
</dbReference>
<dbReference type="GO" id="GO:0016323">
    <property type="term" value="C:basolateral plasma membrane"/>
    <property type="evidence" value="ECO:0007669"/>
    <property type="project" value="TreeGrafter"/>
</dbReference>
<dbReference type="EMBL" id="CAJOBZ010000027">
    <property type="protein sequence ID" value="CAF4881113.1"/>
    <property type="molecule type" value="Genomic_DNA"/>
</dbReference>
<keyword evidence="5 6" id="KW-0472">Membrane</keyword>
<organism evidence="8 9">
    <name type="scientific">Pieris macdunnoughi</name>
    <dbReference type="NCBI Taxonomy" id="345717"/>
    <lineage>
        <taxon>Eukaryota</taxon>
        <taxon>Metazoa</taxon>
        <taxon>Ecdysozoa</taxon>
        <taxon>Arthropoda</taxon>
        <taxon>Hexapoda</taxon>
        <taxon>Insecta</taxon>
        <taxon>Pterygota</taxon>
        <taxon>Neoptera</taxon>
        <taxon>Endopterygota</taxon>
        <taxon>Lepidoptera</taxon>
        <taxon>Glossata</taxon>
        <taxon>Ditrysia</taxon>
        <taxon>Papilionoidea</taxon>
        <taxon>Pieridae</taxon>
        <taxon>Pierinae</taxon>
        <taxon>Pieris</taxon>
    </lineage>
</organism>
<comment type="subcellular location">
    <subcellularLocation>
        <location evidence="1">Cell membrane</location>
        <topology evidence="1">Multi-pass membrane protein</topology>
    </subcellularLocation>
</comment>
<dbReference type="PANTHER" id="PTHR11388:SF158">
    <property type="entry name" value="ORGANIC ANION TRANSPORTING POLYPEPTIDE 33EB"/>
    <property type="match status" value="1"/>
</dbReference>
<evidence type="ECO:0000259" key="7">
    <source>
        <dbReference type="PROSITE" id="PS51465"/>
    </source>
</evidence>
<gene>
    <name evidence="8" type="ORF">PMACD_LOCUS9615</name>
</gene>
<evidence type="ECO:0000256" key="3">
    <source>
        <dbReference type="ARBA" id="ARBA00022692"/>
    </source>
</evidence>
<proteinExistence type="predicted"/>
<keyword evidence="9" id="KW-1185">Reference proteome</keyword>
<dbReference type="PROSITE" id="PS51465">
    <property type="entry name" value="KAZAL_2"/>
    <property type="match status" value="1"/>
</dbReference>
<dbReference type="GO" id="GO:0015347">
    <property type="term" value="F:sodium-independent organic anion transmembrane transporter activity"/>
    <property type="evidence" value="ECO:0007669"/>
    <property type="project" value="TreeGrafter"/>
</dbReference>
<evidence type="ECO:0000256" key="1">
    <source>
        <dbReference type="ARBA" id="ARBA00004651"/>
    </source>
</evidence>
<dbReference type="InterPro" id="IPR004156">
    <property type="entry name" value="OATP"/>
</dbReference>
<feature type="transmembrane region" description="Helical" evidence="6">
    <location>
        <begin position="489"/>
        <end position="513"/>
    </location>
</feature>
<keyword evidence="4 6" id="KW-1133">Transmembrane helix</keyword>
<dbReference type="OrthoDB" id="5062115at2759"/>
<feature type="transmembrane region" description="Helical" evidence="6">
    <location>
        <begin position="533"/>
        <end position="557"/>
    </location>
</feature>
<dbReference type="AlphaFoldDB" id="A0A821TTN9"/>
<evidence type="ECO:0000313" key="8">
    <source>
        <dbReference type="EMBL" id="CAF4881113.1"/>
    </source>
</evidence>
<dbReference type="InterPro" id="IPR002350">
    <property type="entry name" value="Kazal_dom"/>
</dbReference>
<feature type="transmembrane region" description="Helical" evidence="6">
    <location>
        <begin position="131"/>
        <end position="158"/>
    </location>
</feature>